<proteinExistence type="predicted"/>
<evidence type="ECO:0000313" key="3">
    <source>
        <dbReference type="Proteomes" id="UP000699462"/>
    </source>
</evidence>
<gene>
    <name evidence="2" type="ORF">P879_00316</name>
</gene>
<sequence length="715" mass="78819">MMHAHVVCRNLKLLRFNFEESGVPSTPDMFLSFFKTPRKTHFITVLRFLLRSFDDALLDRELSQHACPTSEAAFKFAASSCFRIIRTKLTLPCTFYRVMGYPGGAVGIEFLSVLSTFVLESRLSGLLGCTVLCLTLTTLVLDSDLNNVVKNVRDLVEAQHQDDAALTACCSYLQSLIAKRDAQLAAANETMKNTSLKINQFAAKNGLLDEVTELTYIGGPTDTFQTYQELMISQVTANRNCLERLLADHSSVIQPQLSAVLQHWSGSNPAVLNAQQLKTTRVPRLLFEQFAGGNCDSIREGEEVNLHRLFHCFDSLFATASRLLNLPSCSDVGTGATNTTTIDSSPASGLLERSDPRTFDDSVVSWGLRVLQRASAPLFQFSTLHSSTHDSHPSSSRLDDLIKEMQSSIASQQPSGLVDSFRHLGRLSVSSPWQCSPANLRSLTPTMRADTIRNVLLKSNDHVSTSLDHSSVLTDLRLSPNTIPSRISATETTDVSRSPISRVELMSGSQDRLHRSSRFYHNTGRFSAISVPSPLSTIMYDSGITPTVRESVVRQTSESLPLTSRDISLFSSPNLPADSVCGRSNQISRPANSAENQLSGASIPRSIDQTESPQLREHQNSLSSVSLSFISSMKSLDRSASSLLGQYRDASRTALKPLENVMNPKAETVNSQNFLWNLDFSLKRMDNLLEEAEQDSFNLIGDSMEFLDQLVPSSP</sequence>
<protein>
    <submittedName>
        <fullName evidence="2">Uncharacterized protein</fullName>
    </submittedName>
</protein>
<accession>A0A8T0DU78</accession>
<feature type="region of interest" description="Disordered" evidence="1">
    <location>
        <begin position="580"/>
        <end position="618"/>
    </location>
</feature>
<keyword evidence="3" id="KW-1185">Reference proteome</keyword>
<comment type="caution">
    <text evidence="2">The sequence shown here is derived from an EMBL/GenBank/DDBJ whole genome shotgun (WGS) entry which is preliminary data.</text>
</comment>
<name>A0A8T0DU78_9TREM</name>
<feature type="compositionally biased region" description="Polar residues" evidence="1">
    <location>
        <begin position="582"/>
        <end position="600"/>
    </location>
</feature>
<reference evidence="2 3" key="1">
    <citation type="submission" date="2019-07" db="EMBL/GenBank/DDBJ databases">
        <title>Annotation for the trematode Paragonimus westermani.</title>
        <authorList>
            <person name="Choi Y.-J."/>
        </authorList>
    </citation>
    <scope>NUCLEOTIDE SEQUENCE [LARGE SCALE GENOMIC DNA]</scope>
    <source>
        <strain evidence="2">180907_Pwestermani</strain>
    </source>
</reference>
<dbReference type="Proteomes" id="UP000699462">
    <property type="component" value="Unassembled WGS sequence"/>
</dbReference>
<dbReference type="EMBL" id="JTDF01000687">
    <property type="protein sequence ID" value="KAF8571140.1"/>
    <property type="molecule type" value="Genomic_DNA"/>
</dbReference>
<organism evidence="2 3">
    <name type="scientific">Paragonimus westermani</name>
    <dbReference type="NCBI Taxonomy" id="34504"/>
    <lineage>
        <taxon>Eukaryota</taxon>
        <taxon>Metazoa</taxon>
        <taxon>Spiralia</taxon>
        <taxon>Lophotrochozoa</taxon>
        <taxon>Platyhelminthes</taxon>
        <taxon>Trematoda</taxon>
        <taxon>Digenea</taxon>
        <taxon>Plagiorchiida</taxon>
        <taxon>Troglotremata</taxon>
        <taxon>Troglotrematidae</taxon>
        <taxon>Paragonimus</taxon>
    </lineage>
</organism>
<dbReference type="AlphaFoldDB" id="A0A8T0DU78"/>
<evidence type="ECO:0000313" key="2">
    <source>
        <dbReference type="EMBL" id="KAF8571140.1"/>
    </source>
</evidence>
<dbReference type="OrthoDB" id="6261753at2759"/>
<evidence type="ECO:0000256" key="1">
    <source>
        <dbReference type="SAM" id="MobiDB-lite"/>
    </source>
</evidence>